<accession>A0A919WHZ5</accession>
<dbReference type="InterPro" id="IPR001387">
    <property type="entry name" value="Cro/C1-type_HTH"/>
</dbReference>
<dbReference type="PANTHER" id="PTHR46558">
    <property type="entry name" value="TRACRIPTIONAL REGULATORY PROTEIN-RELATED-RELATED"/>
    <property type="match status" value="1"/>
</dbReference>
<evidence type="ECO:0000259" key="2">
    <source>
        <dbReference type="PROSITE" id="PS50943"/>
    </source>
</evidence>
<proteinExistence type="predicted"/>
<comment type="caution">
    <text evidence="3">The sequence shown here is derived from an EMBL/GenBank/DDBJ whole genome shotgun (WGS) entry which is preliminary data.</text>
</comment>
<name>A0A919WHZ5_9BACI</name>
<reference evidence="3" key="1">
    <citation type="submission" date="2021-03" db="EMBL/GenBank/DDBJ databases">
        <title>Antimicrobial resistance genes in bacteria isolated from Japanese honey, and their potential for conferring macrolide and lincosamide resistance in the American foulbrood pathogen Paenibacillus larvae.</title>
        <authorList>
            <person name="Okamoto M."/>
            <person name="Kumagai M."/>
            <person name="Kanamori H."/>
            <person name="Takamatsu D."/>
        </authorList>
    </citation>
    <scope>NUCLEOTIDE SEQUENCE</scope>
    <source>
        <strain evidence="3">J27TS8</strain>
    </source>
</reference>
<dbReference type="PANTHER" id="PTHR46558:SF11">
    <property type="entry name" value="HTH-TYPE TRANSCRIPTIONAL REGULATOR XRE"/>
    <property type="match status" value="1"/>
</dbReference>
<dbReference type="Pfam" id="PF01381">
    <property type="entry name" value="HTH_3"/>
    <property type="match status" value="1"/>
</dbReference>
<dbReference type="AlphaFoldDB" id="A0A919WHZ5"/>
<evidence type="ECO:0000313" key="3">
    <source>
        <dbReference type="EMBL" id="GIN62366.1"/>
    </source>
</evidence>
<keyword evidence="4" id="KW-1185">Reference proteome</keyword>
<dbReference type="SUPFAM" id="SSF47413">
    <property type="entry name" value="lambda repressor-like DNA-binding domains"/>
    <property type="match status" value="1"/>
</dbReference>
<dbReference type="Proteomes" id="UP000682111">
    <property type="component" value="Unassembled WGS sequence"/>
</dbReference>
<dbReference type="InterPro" id="IPR010982">
    <property type="entry name" value="Lambda_DNA-bd_dom_sf"/>
</dbReference>
<dbReference type="PROSITE" id="PS50943">
    <property type="entry name" value="HTH_CROC1"/>
    <property type="match status" value="1"/>
</dbReference>
<keyword evidence="1" id="KW-0238">DNA-binding</keyword>
<dbReference type="SMART" id="SM00530">
    <property type="entry name" value="HTH_XRE"/>
    <property type="match status" value="1"/>
</dbReference>
<dbReference type="Gene3D" id="1.10.260.40">
    <property type="entry name" value="lambda repressor-like DNA-binding domains"/>
    <property type="match status" value="1"/>
</dbReference>
<evidence type="ECO:0000313" key="4">
    <source>
        <dbReference type="Proteomes" id="UP000682111"/>
    </source>
</evidence>
<sequence length="206" mass="24033">MLGDRLKKLRNRRGLSQEELSKRLHLSRGTYAHYEINKRQPDYVTLQKIADFYGVTTDHLLGRDEEKYFLNGEAAKKLQNMIEEKAIDYIKLRDELNMSDEQYLEFKQGHVYVTAEQMKSLENILGIDKKKIIGLPNANVAGQELNLSQDEIRVFAELKKHPILFNELASDPEGKVKELIKLYKMKKMFLEDDMEEYGEGFGDIED</sequence>
<dbReference type="GO" id="GO:0003677">
    <property type="term" value="F:DNA binding"/>
    <property type="evidence" value="ECO:0007669"/>
    <property type="project" value="UniProtKB-KW"/>
</dbReference>
<dbReference type="RefSeq" id="WP_212933718.1">
    <property type="nucleotide sequence ID" value="NZ_BORC01000003.1"/>
</dbReference>
<dbReference type="CDD" id="cd00093">
    <property type="entry name" value="HTH_XRE"/>
    <property type="match status" value="1"/>
</dbReference>
<organism evidence="3 4">
    <name type="scientific">Robertmurraya siralis</name>
    <dbReference type="NCBI Taxonomy" id="77777"/>
    <lineage>
        <taxon>Bacteria</taxon>
        <taxon>Bacillati</taxon>
        <taxon>Bacillota</taxon>
        <taxon>Bacilli</taxon>
        <taxon>Bacillales</taxon>
        <taxon>Bacillaceae</taxon>
        <taxon>Robertmurraya</taxon>
    </lineage>
</organism>
<feature type="domain" description="HTH cro/C1-type" evidence="2">
    <location>
        <begin position="6"/>
        <end position="60"/>
    </location>
</feature>
<protein>
    <recommendedName>
        <fullName evidence="2">HTH cro/C1-type domain-containing protein</fullName>
    </recommendedName>
</protein>
<dbReference type="EMBL" id="BORC01000003">
    <property type="protein sequence ID" value="GIN62366.1"/>
    <property type="molecule type" value="Genomic_DNA"/>
</dbReference>
<evidence type="ECO:0000256" key="1">
    <source>
        <dbReference type="ARBA" id="ARBA00023125"/>
    </source>
</evidence>
<gene>
    <name evidence="3" type="ORF">J27TS8_23590</name>
</gene>